<dbReference type="AlphaFoldDB" id="A0AAE3K9C8"/>
<name>A0AAE3K9C8_9EURY</name>
<dbReference type="Proteomes" id="UP001203207">
    <property type="component" value="Unassembled WGS sequence"/>
</dbReference>
<protein>
    <submittedName>
        <fullName evidence="2">NAD(P)H-binding protein</fullName>
    </submittedName>
</protein>
<dbReference type="InterPro" id="IPR016040">
    <property type="entry name" value="NAD(P)-bd_dom"/>
</dbReference>
<dbReference type="InterPro" id="IPR051207">
    <property type="entry name" value="ComplexI_NDUFA9_subunit"/>
</dbReference>
<accession>A0AAE3K9C8</accession>
<dbReference type="Pfam" id="PF13460">
    <property type="entry name" value="NAD_binding_10"/>
    <property type="match status" value="1"/>
</dbReference>
<proteinExistence type="predicted"/>
<keyword evidence="3" id="KW-1185">Reference proteome</keyword>
<dbReference type="EMBL" id="JAKRVX010000001">
    <property type="protein sequence ID" value="MCL9815924.1"/>
    <property type="molecule type" value="Genomic_DNA"/>
</dbReference>
<dbReference type="InterPro" id="IPR036291">
    <property type="entry name" value="NAD(P)-bd_dom_sf"/>
</dbReference>
<dbReference type="SUPFAM" id="SSF51735">
    <property type="entry name" value="NAD(P)-binding Rossmann-fold domains"/>
    <property type="match status" value="1"/>
</dbReference>
<dbReference type="RefSeq" id="WP_174652557.1">
    <property type="nucleotide sequence ID" value="NZ_JAKRVX010000001.1"/>
</dbReference>
<dbReference type="PANTHER" id="PTHR12126:SF11">
    <property type="entry name" value="NADH DEHYDROGENASE [UBIQUINONE] 1 ALPHA SUBCOMPLEX SUBUNIT 9, MITOCHONDRIAL"/>
    <property type="match status" value="1"/>
</dbReference>
<evidence type="ECO:0000313" key="2">
    <source>
        <dbReference type="EMBL" id="MCL9815924.1"/>
    </source>
</evidence>
<evidence type="ECO:0000313" key="3">
    <source>
        <dbReference type="Proteomes" id="UP001203207"/>
    </source>
</evidence>
<comment type="caution">
    <text evidence="2">The sequence shown here is derived from an EMBL/GenBank/DDBJ whole genome shotgun (WGS) entry which is preliminary data.</text>
</comment>
<evidence type="ECO:0000259" key="1">
    <source>
        <dbReference type="Pfam" id="PF13460"/>
    </source>
</evidence>
<organism evidence="2 3">
    <name type="scientific">Natronocalculus amylovorans</name>
    <dbReference type="NCBI Taxonomy" id="2917812"/>
    <lineage>
        <taxon>Archaea</taxon>
        <taxon>Methanobacteriati</taxon>
        <taxon>Methanobacteriota</taxon>
        <taxon>Stenosarchaea group</taxon>
        <taxon>Halobacteria</taxon>
        <taxon>Halobacteriales</taxon>
        <taxon>Haloferacaceae</taxon>
        <taxon>Natronocalculus</taxon>
    </lineage>
</organism>
<dbReference type="Gene3D" id="3.40.50.720">
    <property type="entry name" value="NAD(P)-binding Rossmann-like Domain"/>
    <property type="match status" value="1"/>
</dbReference>
<dbReference type="PANTHER" id="PTHR12126">
    <property type="entry name" value="NADH-UBIQUINONE OXIDOREDUCTASE 39 KDA SUBUNIT-RELATED"/>
    <property type="match status" value="1"/>
</dbReference>
<reference evidence="2" key="2">
    <citation type="submission" date="2022-02" db="EMBL/GenBank/DDBJ databases">
        <authorList>
            <person name="Elcheninov A.G."/>
            <person name="Sorokin D.Y."/>
            <person name="Kublanov I.V."/>
        </authorList>
    </citation>
    <scope>NUCLEOTIDE SEQUENCE</scope>
    <source>
        <strain evidence="2">AArc-St2</strain>
    </source>
</reference>
<reference evidence="2" key="1">
    <citation type="journal article" date="2022" name="Syst. Appl. Microbiol.">
        <title>Natronocalculus amylovorans gen. nov., sp. nov., and Natranaeroarchaeum aerophilus sp. nov., dominant culturable amylolytic natronoarchaea from hypersaline soda lakes in southwestern Siberia.</title>
        <authorList>
            <person name="Sorokin D.Y."/>
            <person name="Elcheninov A.G."/>
            <person name="Khizhniak T.V."/>
            <person name="Koenen M."/>
            <person name="Bale N.J."/>
            <person name="Damste J.S.S."/>
            <person name="Kublanov I.V."/>
        </authorList>
    </citation>
    <scope>NUCLEOTIDE SEQUENCE</scope>
    <source>
        <strain evidence="2">AArc-St2</strain>
    </source>
</reference>
<gene>
    <name evidence="2" type="ORF">AArcSt2_03115</name>
</gene>
<sequence length="308" mass="33268">MRILVTGATGFVGSRLVPALVDAGHEVVALTRDAGTYKSRADVTVVEGDLLDAETLTDGFDVDVAYYLVHSLDSGSAFEEYDRIAARNFVAAAEAGGVRRVVYLGGLGDDSASLSKHLRSRREVEHILEERSFALTVLRAAIIIGEGSLSFTLIRQLADRLPVMITPQWVLTECQPIAIDDVITYLVGVLEHPETAGETYEIGGPDVFTYAEILRRVRAQLGKRLVIVPVPVLSPELSSRWIGLVTDVPPAAARPLVSGLKNPVTVTDHRIETIIPIERTPFETAVAQALVNRSAKSSVEPVIPVVQG</sequence>
<dbReference type="GO" id="GO:0044877">
    <property type="term" value="F:protein-containing complex binding"/>
    <property type="evidence" value="ECO:0007669"/>
    <property type="project" value="TreeGrafter"/>
</dbReference>
<feature type="domain" description="NAD(P)-binding" evidence="1">
    <location>
        <begin position="7"/>
        <end position="140"/>
    </location>
</feature>